<evidence type="ECO:0000313" key="14">
    <source>
        <dbReference type="EMBL" id="BBF91570.1"/>
    </source>
</evidence>
<keyword evidence="6" id="KW-0067">ATP-binding</keyword>
<keyword evidence="8" id="KW-1278">Translocase</keyword>
<dbReference type="SFLD" id="SFLDF00027">
    <property type="entry name" value="p-type_atpase"/>
    <property type="match status" value="1"/>
</dbReference>
<feature type="compositionally biased region" description="Basic and acidic residues" evidence="11">
    <location>
        <begin position="1"/>
        <end position="16"/>
    </location>
</feature>
<keyword evidence="3" id="KW-0597">Phosphoprotein</keyword>
<dbReference type="SUPFAM" id="SSF81653">
    <property type="entry name" value="Calcium ATPase, transduction domain A"/>
    <property type="match status" value="1"/>
</dbReference>
<dbReference type="GO" id="GO:0005391">
    <property type="term" value="F:P-type sodium:potassium-exchanging transporter activity"/>
    <property type="evidence" value="ECO:0007669"/>
    <property type="project" value="TreeGrafter"/>
</dbReference>
<dbReference type="InterPro" id="IPR050510">
    <property type="entry name" value="Cation_transp_ATPase_P-type"/>
</dbReference>
<evidence type="ECO:0000256" key="2">
    <source>
        <dbReference type="ARBA" id="ARBA00005675"/>
    </source>
</evidence>
<dbReference type="Gene3D" id="2.70.150.10">
    <property type="entry name" value="Calcium-transporting ATPase, cytoplasmic transduction domain A"/>
    <property type="match status" value="1"/>
</dbReference>
<comment type="similarity">
    <text evidence="2">Belongs to the cation transport ATPase (P-type) (TC 3.A.3) family. Type IIA subfamily.</text>
</comment>
<feature type="transmembrane region" description="Helical" evidence="12">
    <location>
        <begin position="76"/>
        <end position="101"/>
    </location>
</feature>
<dbReference type="InterPro" id="IPR023298">
    <property type="entry name" value="ATPase_P-typ_TM_dom_sf"/>
</dbReference>
<evidence type="ECO:0000256" key="6">
    <source>
        <dbReference type="ARBA" id="ARBA00022840"/>
    </source>
</evidence>
<dbReference type="Pfam" id="PF00690">
    <property type="entry name" value="Cation_ATPase_N"/>
    <property type="match status" value="1"/>
</dbReference>
<proteinExistence type="inferred from homology"/>
<dbReference type="InterPro" id="IPR036412">
    <property type="entry name" value="HAD-like_sf"/>
</dbReference>
<dbReference type="GO" id="GO:0030007">
    <property type="term" value="P:intracellular potassium ion homeostasis"/>
    <property type="evidence" value="ECO:0007669"/>
    <property type="project" value="TreeGrafter"/>
</dbReference>
<sequence>MSQGDEKRDNNDRGNTDRLSTAPGGAATPNWHAIEAPECLAQLASGSDGLSAAEAASRLAADGPNRLPEAPRRGPLVRFALQFHNLLIYVLLASALVSLLLGHLLDSLVILIVVVLNAIIGFLQEGKAERALDAIRAMIDPKATVLREGARRTVAADEVVCGDIVLLEAGDRVPADLRLLRSRNLRIDEAILTGESVPVEKTTAPVAEVAPLAERTAMAYSGTLVTGGQASGVVVAAGAATELGRISRLLGTVEEMKTPLIEQMDRFARQITLVVLGISAAAFVFAVLLRSYDMEEAFMAMVGLAVAAIPEGLPAVMTITLAVGVQRMAERNAIIRRLPAVETLGSVSVICSDKTGTLTRNEMTVQAVVTAEASYEVGGAGYIPAGAFTRAGIEVDPAQQAPLVDLIRAAVLCNDAETRQTEMQPADAAWLVDGDPMEGALVVLGAKAGLDVPALRKAIPRTDEIPFDAAHRFMATLHHDHEGNAFIVVKGAPERLLAMAHAARTRDGDRPIDREIWSARADDLAAQGQRVLAFAVKPAGAGQQSLTFADVEDGLVLLGLVGFIDPPRGEAVAAVAECQSAGIRVVMITGDHAITAREIGQQLGLARAPVVRTGDEIDRLDDADMARAVRDTTVFARTTPEHKLRLVSALQAQGLTVAMTGDGVNDAPALKRADVGVAMGCKGTEASKQAAEMVLADDNFASIVTAVKEGRTVYDNLRKVIGWTLPTNGGQAITILGAVAMGWTLPITPVQILWVNMVSAVALGMTLAFEPAEPGSMSRPPRRRDEPLISGEIAWQILLVTMLFAIFAFGMFFWAEQRGLPIEEARTIVVNTIVVLEIFYLFNVRYVHGSSLTWQGVLGTRAVLIGVGATVIAQLAFTYVPAFNAAFETRPMSLLDGAVILGAGVLLLIVIEAEKLLRRAVANARTGG</sequence>
<dbReference type="Pfam" id="PF00689">
    <property type="entry name" value="Cation_ATPase_C"/>
    <property type="match status" value="1"/>
</dbReference>
<evidence type="ECO:0000256" key="3">
    <source>
        <dbReference type="ARBA" id="ARBA00022553"/>
    </source>
</evidence>
<dbReference type="SFLD" id="SFLDS00003">
    <property type="entry name" value="Haloacid_Dehalogenase"/>
    <property type="match status" value="1"/>
</dbReference>
<keyword evidence="4 12" id="KW-0812">Transmembrane</keyword>
<dbReference type="GO" id="GO:1902600">
    <property type="term" value="P:proton transmembrane transport"/>
    <property type="evidence" value="ECO:0007669"/>
    <property type="project" value="TreeGrafter"/>
</dbReference>
<dbReference type="PANTHER" id="PTHR43294:SF20">
    <property type="entry name" value="P-TYPE ATPASE"/>
    <property type="match status" value="1"/>
</dbReference>
<dbReference type="GO" id="GO:0005524">
    <property type="term" value="F:ATP binding"/>
    <property type="evidence" value="ECO:0007669"/>
    <property type="project" value="UniProtKB-KW"/>
</dbReference>
<evidence type="ECO:0000256" key="9">
    <source>
        <dbReference type="ARBA" id="ARBA00022989"/>
    </source>
</evidence>
<dbReference type="GO" id="GO:0006883">
    <property type="term" value="P:intracellular sodium ion homeostasis"/>
    <property type="evidence" value="ECO:0007669"/>
    <property type="project" value="TreeGrafter"/>
</dbReference>
<organism evidence="14 15">
    <name type="scientific">Blastochloris tepida</name>
    <dbReference type="NCBI Taxonomy" id="2233851"/>
    <lineage>
        <taxon>Bacteria</taxon>
        <taxon>Pseudomonadati</taxon>
        <taxon>Pseudomonadota</taxon>
        <taxon>Alphaproteobacteria</taxon>
        <taxon>Hyphomicrobiales</taxon>
        <taxon>Blastochloridaceae</taxon>
        <taxon>Blastochloris</taxon>
    </lineage>
</organism>
<feature type="transmembrane region" description="Helical" evidence="12">
    <location>
        <begin position="107"/>
        <end position="123"/>
    </location>
</feature>
<dbReference type="PRINTS" id="PR00120">
    <property type="entry name" value="HATPASE"/>
</dbReference>
<evidence type="ECO:0000259" key="13">
    <source>
        <dbReference type="SMART" id="SM00831"/>
    </source>
</evidence>
<feature type="domain" description="Cation-transporting P-type ATPase N-terminal" evidence="13">
    <location>
        <begin position="30"/>
        <end position="103"/>
    </location>
</feature>
<dbReference type="InterPro" id="IPR044492">
    <property type="entry name" value="P_typ_ATPase_HD_dom"/>
</dbReference>
<dbReference type="SUPFAM" id="SSF81665">
    <property type="entry name" value="Calcium ATPase, transmembrane domain M"/>
    <property type="match status" value="1"/>
</dbReference>
<feature type="transmembrane region" description="Helical" evidence="12">
    <location>
        <begin position="793"/>
        <end position="815"/>
    </location>
</feature>
<dbReference type="InterPro" id="IPR059000">
    <property type="entry name" value="ATPase_P-type_domA"/>
</dbReference>
<dbReference type="Pfam" id="PF00122">
    <property type="entry name" value="E1-E2_ATPase"/>
    <property type="match status" value="1"/>
</dbReference>
<dbReference type="InterPro" id="IPR004014">
    <property type="entry name" value="ATPase_P-typ_cation-transptr_N"/>
</dbReference>
<dbReference type="Gene3D" id="3.40.50.1000">
    <property type="entry name" value="HAD superfamily/HAD-like"/>
    <property type="match status" value="1"/>
</dbReference>
<evidence type="ECO:0000313" key="15">
    <source>
        <dbReference type="Proteomes" id="UP000266934"/>
    </source>
</evidence>
<dbReference type="EMBL" id="AP018907">
    <property type="protein sequence ID" value="BBF91570.1"/>
    <property type="molecule type" value="Genomic_DNA"/>
</dbReference>
<dbReference type="AlphaFoldDB" id="A0A348FW87"/>
<dbReference type="InterPro" id="IPR018303">
    <property type="entry name" value="ATPase_P-typ_P_site"/>
</dbReference>
<feature type="transmembrane region" description="Helical" evidence="12">
    <location>
        <begin position="827"/>
        <end position="846"/>
    </location>
</feature>
<keyword evidence="15" id="KW-1185">Reference proteome</keyword>
<keyword evidence="5" id="KW-0547">Nucleotide-binding</keyword>
<reference evidence="14 15" key="1">
    <citation type="submission" date="2018-08" db="EMBL/GenBank/DDBJ databases">
        <title>Complete genome sequencing of Blastochloris tepida GI.</title>
        <authorList>
            <person name="Tsukatani Y."/>
            <person name="Mori H."/>
        </authorList>
    </citation>
    <scope>NUCLEOTIDE SEQUENCE [LARGE SCALE GENOMIC DNA]</scope>
    <source>
        <strain evidence="14 15">GI</strain>
    </source>
</reference>
<evidence type="ECO:0000256" key="8">
    <source>
        <dbReference type="ARBA" id="ARBA00022967"/>
    </source>
</evidence>
<dbReference type="NCBIfam" id="TIGR01494">
    <property type="entry name" value="ATPase_P-type"/>
    <property type="match status" value="3"/>
</dbReference>
<evidence type="ECO:0000256" key="4">
    <source>
        <dbReference type="ARBA" id="ARBA00022692"/>
    </source>
</evidence>
<name>A0A348FW87_9HYPH</name>
<feature type="transmembrane region" description="Helical" evidence="12">
    <location>
        <begin position="720"/>
        <end position="745"/>
    </location>
</feature>
<dbReference type="InterPro" id="IPR001757">
    <property type="entry name" value="P_typ_ATPase"/>
</dbReference>
<dbReference type="PROSITE" id="PS00154">
    <property type="entry name" value="ATPASE_E1_E2"/>
    <property type="match status" value="1"/>
</dbReference>
<dbReference type="InterPro" id="IPR023214">
    <property type="entry name" value="HAD_sf"/>
</dbReference>
<keyword evidence="9 12" id="KW-1133">Transmembrane helix</keyword>
<evidence type="ECO:0000256" key="11">
    <source>
        <dbReference type="SAM" id="MobiDB-lite"/>
    </source>
</evidence>
<dbReference type="Gene3D" id="3.40.1110.10">
    <property type="entry name" value="Calcium-transporting ATPase, cytoplasmic domain N"/>
    <property type="match status" value="1"/>
</dbReference>
<accession>A0A348FW87</accession>
<dbReference type="SUPFAM" id="SSF56784">
    <property type="entry name" value="HAD-like"/>
    <property type="match status" value="1"/>
</dbReference>
<dbReference type="SFLD" id="SFLDG00002">
    <property type="entry name" value="C1.7:_P-type_atpase_like"/>
    <property type="match status" value="1"/>
</dbReference>
<evidence type="ECO:0000256" key="12">
    <source>
        <dbReference type="SAM" id="Phobius"/>
    </source>
</evidence>
<dbReference type="GO" id="GO:0012505">
    <property type="term" value="C:endomembrane system"/>
    <property type="evidence" value="ECO:0007669"/>
    <property type="project" value="UniProtKB-SubCell"/>
</dbReference>
<dbReference type="GO" id="GO:0036376">
    <property type="term" value="P:sodium ion export across plasma membrane"/>
    <property type="evidence" value="ECO:0007669"/>
    <property type="project" value="TreeGrafter"/>
</dbReference>
<dbReference type="GO" id="GO:1990573">
    <property type="term" value="P:potassium ion import across plasma membrane"/>
    <property type="evidence" value="ECO:0007669"/>
    <property type="project" value="TreeGrafter"/>
</dbReference>
<dbReference type="PANTHER" id="PTHR43294">
    <property type="entry name" value="SODIUM/POTASSIUM-TRANSPORTING ATPASE SUBUNIT ALPHA"/>
    <property type="match status" value="1"/>
</dbReference>
<protein>
    <submittedName>
        <fullName evidence="14">Cation-transporting P-type ATPase</fullName>
    </submittedName>
</protein>
<dbReference type="Gene3D" id="1.20.1110.10">
    <property type="entry name" value="Calcium-transporting ATPase, transmembrane domain"/>
    <property type="match status" value="1"/>
</dbReference>
<comment type="subcellular location">
    <subcellularLocation>
        <location evidence="1">Endomembrane system</location>
        <topology evidence="1">Multi-pass membrane protein</topology>
    </subcellularLocation>
</comment>
<evidence type="ECO:0000256" key="5">
    <source>
        <dbReference type="ARBA" id="ARBA00022741"/>
    </source>
</evidence>
<evidence type="ECO:0000256" key="10">
    <source>
        <dbReference type="ARBA" id="ARBA00023136"/>
    </source>
</evidence>
<evidence type="ECO:0000256" key="1">
    <source>
        <dbReference type="ARBA" id="ARBA00004127"/>
    </source>
</evidence>
<feature type="region of interest" description="Disordered" evidence="11">
    <location>
        <begin position="1"/>
        <end position="30"/>
    </location>
</feature>
<dbReference type="InterPro" id="IPR023299">
    <property type="entry name" value="ATPase_P-typ_cyto_dom_N"/>
</dbReference>
<dbReference type="RefSeq" id="WP_126396892.1">
    <property type="nucleotide sequence ID" value="NZ_AP018907.1"/>
</dbReference>
<dbReference type="SMART" id="SM00831">
    <property type="entry name" value="Cation_ATPase_N"/>
    <property type="match status" value="1"/>
</dbReference>
<dbReference type="Pfam" id="PF13246">
    <property type="entry name" value="Cation_ATPase"/>
    <property type="match status" value="1"/>
</dbReference>
<evidence type="ECO:0000256" key="7">
    <source>
        <dbReference type="ARBA" id="ARBA00022842"/>
    </source>
</evidence>
<feature type="transmembrane region" description="Helical" evidence="12">
    <location>
        <begin position="892"/>
        <end position="911"/>
    </location>
</feature>
<dbReference type="Proteomes" id="UP000266934">
    <property type="component" value="Chromosome"/>
</dbReference>
<dbReference type="Pfam" id="PF08282">
    <property type="entry name" value="Hydrolase_3"/>
    <property type="match status" value="1"/>
</dbReference>
<dbReference type="SUPFAM" id="SSF81660">
    <property type="entry name" value="Metal cation-transporting ATPase, ATP-binding domain N"/>
    <property type="match status" value="1"/>
</dbReference>
<feature type="transmembrane region" description="Helical" evidence="12">
    <location>
        <begin position="271"/>
        <end position="292"/>
    </location>
</feature>
<dbReference type="OrthoDB" id="391538at2"/>
<dbReference type="InterPro" id="IPR006068">
    <property type="entry name" value="ATPase_P-typ_cation-transptr_C"/>
</dbReference>
<dbReference type="KEGG" id="blag:BLTE_02550"/>
<dbReference type="GO" id="GO:0016887">
    <property type="term" value="F:ATP hydrolysis activity"/>
    <property type="evidence" value="ECO:0007669"/>
    <property type="project" value="InterPro"/>
</dbReference>
<keyword evidence="7" id="KW-0460">Magnesium</keyword>
<dbReference type="FunFam" id="2.70.150.10:FF:000160">
    <property type="entry name" value="Sarcoplasmic/endoplasmic reticulum calcium ATPase 1"/>
    <property type="match status" value="1"/>
</dbReference>
<feature type="transmembrane region" description="Helical" evidence="12">
    <location>
        <begin position="298"/>
        <end position="325"/>
    </location>
</feature>
<feature type="transmembrane region" description="Helical" evidence="12">
    <location>
        <begin position="858"/>
        <end position="880"/>
    </location>
</feature>
<dbReference type="PRINTS" id="PR00119">
    <property type="entry name" value="CATATPASE"/>
</dbReference>
<dbReference type="GO" id="GO:0005886">
    <property type="term" value="C:plasma membrane"/>
    <property type="evidence" value="ECO:0007669"/>
    <property type="project" value="TreeGrafter"/>
</dbReference>
<gene>
    <name evidence="14" type="ORF">BLTE_02550</name>
</gene>
<keyword evidence="10 12" id="KW-0472">Membrane</keyword>
<dbReference type="FunFam" id="3.40.50.1000:FF:000001">
    <property type="entry name" value="Phospholipid-transporting ATPase IC"/>
    <property type="match status" value="1"/>
</dbReference>
<feature type="transmembrane region" description="Helical" evidence="12">
    <location>
        <begin position="751"/>
        <end position="772"/>
    </location>
</feature>
<dbReference type="InterPro" id="IPR008250">
    <property type="entry name" value="ATPase_P-typ_transduc_dom_A_sf"/>
</dbReference>